<dbReference type="SUPFAM" id="SSF101936">
    <property type="entry name" value="DNA-binding pseudobarrel domain"/>
    <property type="match status" value="1"/>
</dbReference>
<dbReference type="SMART" id="SM01019">
    <property type="entry name" value="B3"/>
    <property type="match status" value="1"/>
</dbReference>
<keyword evidence="2" id="KW-0805">Transcription regulation</keyword>
<feature type="compositionally biased region" description="Low complexity" evidence="6">
    <location>
        <begin position="1"/>
        <end position="41"/>
    </location>
</feature>
<dbReference type="Gene3D" id="2.40.330.10">
    <property type="entry name" value="DNA-binding pseudobarrel domain"/>
    <property type="match status" value="1"/>
</dbReference>
<keyword evidence="9" id="KW-1185">Reference proteome</keyword>
<evidence type="ECO:0000256" key="5">
    <source>
        <dbReference type="ARBA" id="ARBA00023242"/>
    </source>
</evidence>
<evidence type="ECO:0000313" key="9">
    <source>
        <dbReference type="Proteomes" id="UP001163823"/>
    </source>
</evidence>
<dbReference type="Proteomes" id="UP001163823">
    <property type="component" value="Chromosome 2"/>
</dbReference>
<evidence type="ECO:0000256" key="1">
    <source>
        <dbReference type="ARBA" id="ARBA00004123"/>
    </source>
</evidence>
<comment type="caution">
    <text evidence="8">The sequence shown here is derived from an EMBL/GenBank/DDBJ whole genome shotgun (WGS) entry which is preliminary data.</text>
</comment>
<dbReference type="GO" id="GO:0003677">
    <property type="term" value="F:DNA binding"/>
    <property type="evidence" value="ECO:0007669"/>
    <property type="project" value="UniProtKB-KW"/>
</dbReference>
<keyword evidence="5" id="KW-0539">Nucleus</keyword>
<protein>
    <submittedName>
        <fullName evidence="8">B3 domain-containing protein</fullName>
    </submittedName>
</protein>
<dbReference type="InterPro" id="IPR003340">
    <property type="entry name" value="B3_DNA-bd"/>
</dbReference>
<keyword evidence="3" id="KW-0238">DNA-binding</keyword>
<accession>A0AAD7VL62</accession>
<dbReference type="KEGG" id="qsa:O6P43_003058"/>
<dbReference type="AlphaFoldDB" id="A0AAD7VL62"/>
<gene>
    <name evidence="8" type="ORF">O6P43_003058</name>
</gene>
<sequence length="207" mass="23203">MENTSSSSSSSDSLMKSSPSTDLTLSLSHTTSPSIASSSSSPEKKASNSDSSKTNSRKRTLKNKQDQDLLGVSTTLKLYEDPWKIKKILNQSDLGSLSRLLLANDLVEKYVLPVLGVEEASKTETIKGTKIRIWDSDTGSNHELVFKRWNSSKSYVFIENWTKEFVKRRELKKGDEIGFYWDSYNCKFNFSVLKRAPMLLPAANSNS</sequence>
<dbReference type="GO" id="GO:0005634">
    <property type="term" value="C:nucleus"/>
    <property type="evidence" value="ECO:0007669"/>
    <property type="project" value="UniProtKB-SubCell"/>
</dbReference>
<reference evidence="8" key="1">
    <citation type="journal article" date="2023" name="Science">
        <title>Elucidation of the pathway for biosynthesis of saponin adjuvants from the soapbark tree.</title>
        <authorList>
            <person name="Reed J."/>
            <person name="Orme A."/>
            <person name="El-Demerdash A."/>
            <person name="Owen C."/>
            <person name="Martin L.B.B."/>
            <person name="Misra R.C."/>
            <person name="Kikuchi S."/>
            <person name="Rejzek M."/>
            <person name="Martin A.C."/>
            <person name="Harkess A."/>
            <person name="Leebens-Mack J."/>
            <person name="Louveau T."/>
            <person name="Stephenson M.J."/>
            <person name="Osbourn A."/>
        </authorList>
    </citation>
    <scope>NUCLEOTIDE SEQUENCE</scope>
    <source>
        <strain evidence="8">S10</strain>
    </source>
</reference>
<dbReference type="CDD" id="cd10017">
    <property type="entry name" value="B3_DNA"/>
    <property type="match status" value="1"/>
</dbReference>
<dbReference type="PANTHER" id="PTHR34269:SF11">
    <property type="entry name" value="B3 DOMAIN PROTEIN"/>
    <property type="match status" value="1"/>
</dbReference>
<dbReference type="PANTHER" id="PTHR34269">
    <property type="entry name" value="TRANSCRIPTION FACTOR B3-DOMAIN FAMILY-RELATED"/>
    <property type="match status" value="1"/>
</dbReference>
<proteinExistence type="predicted"/>
<name>A0AAD7VL62_QUISA</name>
<evidence type="ECO:0000256" key="3">
    <source>
        <dbReference type="ARBA" id="ARBA00023125"/>
    </source>
</evidence>
<dbReference type="EMBL" id="JARAOO010000002">
    <property type="protein sequence ID" value="KAJ7979690.1"/>
    <property type="molecule type" value="Genomic_DNA"/>
</dbReference>
<evidence type="ECO:0000313" key="8">
    <source>
        <dbReference type="EMBL" id="KAJ7979690.1"/>
    </source>
</evidence>
<dbReference type="InterPro" id="IPR051442">
    <property type="entry name" value="B3_domain"/>
</dbReference>
<evidence type="ECO:0000256" key="6">
    <source>
        <dbReference type="SAM" id="MobiDB-lite"/>
    </source>
</evidence>
<feature type="region of interest" description="Disordered" evidence="6">
    <location>
        <begin position="1"/>
        <end position="66"/>
    </location>
</feature>
<dbReference type="InterPro" id="IPR015300">
    <property type="entry name" value="DNA-bd_pseudobarrel_sf"/>
</dbReference>
<feature type="domain" description="TF-B3" evidence="7">
    <location>
        <begin position="85"/>
        <end position="196"/>
    </location>
</feature>
<evidence type="ECO:0000256" key="2">
    <source>
        <dbReference type="ARBA" id="ARBA00023015"/>
    </source>
</evidence>
<evidence type="ECO:0000259" key="7">
    <source>
        <dbReference type="SMART" id="SM01019"/>
    </source>
</evidence>
<organism evidence="8 9">
    <name type="scientific">Quillaja saponaria</name>
    <name type="common">Soap bark tree</name>
    <dbReference type="NCBI Taxonomy" id="32244"/>
    <lineage>
        <taxon>Eukaryota</taxon>
        <taxon>Viridiplantae</taxon>
        <taxon>Streptophyta</taxon>
        <taxon>Embryophyta</taxon>
        <taxon>Tracheophyta</taxon>
        <taxon>Spermatophyta</taxon>
        <taxon>Magnoliopsida</taxon>
        <taxon>eudicotyledons</taxon>
        <taxon>Gunneridae</taxon>
        <taxon>Pentapetalae</taxon>
        <taxon>rosids</taxon>
        <taxon>fabids</taxon>
        <taxon>Fabales</taxon>
        <taxon>Quillajaceae</taxon>
        <taxon>Quillaja</taxon>
    </lineage>
</organism>
<evidence type="ECO:0000256" key="4">
    <source>
        <dbReference type="ARBA" id="ARBA00023163"/>
    </source>
</evidence>
<comment type="subcellular location">
    <subcellularLocation>
        <location evidence="1">Nucleus</location>
    </subcellularLocation>
</comment>
<keyword evidence="4" id="KW-0804">Transcription</keyword>